<dbReference type="AlphaFoldDB" id="A0A0M0FDD0"/>
<name>A0A0M0FDD0_CELCE</name>
<dbReference type="EMBL" id="ATNL01000006">
    <property type="protein sequence ID" value="KON75186.1"/>
    <property type="molecule type" value="Genomic_DNA"/>
</dbReference>
<evidence type="ECO:0000313" key="1">
    <source>
        <dbReference type="EMBL" id="KON75186.1"/>
    </source>
</evidence>
<proteinExistence type="predicted"/>
<organism evidence="1 2">
    <name type="scientific">Cellulosimicrobium cellulans F16</name>
    <dbReference type="NCBI Taxonomy" id="1350482"/>
    <lineage>
        <taxon>Bacteria</taxon>
        <taxon>Bacillati</taxon>
        <taxon>Actinomycetota</taxon>
        <taxon>Actinomycetes</taxon>
        <taxon>Micrococcales</taxon>
        <taxon>Promicromonosporaceae</taxon>
        <taxon>Cellulosimicrobium</taxon>
    </lineage>
</organism>
<reference evidence="1 2" key="1">
    <citation type="journal article" date="2015" name="Sci. Rep.">
        <title>Functional and structural properties of a novel cellulosome-like multienzyme complex: efficient glycoside hydrolysis of water-insoluble 7-xylosyl-10-deacetylpaclitaxel.</title>
        <authorList>
            <person name="Dou T.Y."/>
            <person name="Luan H.W."/>
            <person name="Ge G.B."/>
            <person name="Dong M.M."/>
            <person name="Zou H.F."/>
            <person name="He Y.Q."/>
            <person name="Cui P."/>
            <person name="Wang J.Y."/>
            <person name="Hao D.C."/>
            <person name="Yang S.L."/>
            <person name="Yang L."/>
        </authorList>
    </citation>
    <scope>NUCLEOTIDE SEQUENCE [LARGE SCALE GENOMIC DNA]</scope>
    <source>
        <strain evidence="1 2">F16</strain>
    </source>
</reference>
<protein>
    <submittedName>
        <fullName evidence="1">Uncharacterized protein</fullName>
    </submittedName>
</protein>
<sequence length="52" mass="5939">MKTARPHPKLMRSQPPLKPLVLGRMTFATTPAPRRIRVAVPRISDQKAFMRS</sequence>
<gene>
    <name evidence="1" type="ORF">M768_04355</name>
</gene>
<evidence type="ECO:0000313" key="2">
    <source>
        <dbReference type="Proteomes" id="UP000037387"/>
    </source>
</evidence>
<keyword evidence="2" id="KW-1185">Reference proteome</keyword>
<dbReference type="Proteomes" id="UP000037387">
    <property type="component" value="Unassembled WGS sequence"/>
</dbReference>
<comment type="caution">
    <text evidence="1">The sequence shown here is derived from an EMBL/GenBank/DDBJ whole genome shotgun (WGS) entry which is preliminary data.</text>
</comment>
<accession>A0A0M0FDD0</accession>